<feature type="domain" description="DUF3817" evidence="7">
    <location>
        <begin position="7"/>
        <end position="93"/>
    </location>
</feature>
<comment type="caution">
    <text evidence="8">The sequence shown here is derived from an EMBL/GenBank/DDBJ whole genome shotgun (WGS) entry which is preliminary data.</text>
</comment>
<dbReference type="GO" id="GO:0005886">
    <property type="term" value="C:plasma membrane"/>
    <property type="evidence" value="ECO:0007669"/>
    <property type="project" value="UniProtKB-SubCell"/>
</dbReference>
<organism evidence="8 9">
    <name type="scientific">Haloactinomyces albus</name>
    <dbReference type="NCBI Taxonomy" id="1352928"/>
    <lineage>
        <taxon>Bacteria</taxon>
        <taxon>Bacillati</taxon>
        <taxon>Actinomycetota</taxon>
        <taxon>Actinomycetes</taxon>
        <taxon>Actinopolysporales</taxon>
        <taxon>Actinopolysporaceae</taxon>
        <taxon>Haloactinomyces</taxon>
    </lineage>
</organism>
<protein>
    <submittedName>
        <fullName evidence="8">Integral membrane protein</fullName>
    </submittedName>
</protein>
<evidence type="ECO:0000256" key="1">
    <source>
        <dbReference type="ARBA" id="ARBA00004651"/>
    </source>
</evidence>
<accession>A0AAE3ZC31</accession>
<reference evidence="8" key="1">
    <citation type="submission" date="2023-07" db="EMBL/GenBank/DDBJ databases">
        <title>Sequencing the genomes of 1000 actinobacteria strains.</title>
        <authorList>
            <person name="Klenk H.-P."/>
        </authorList>
    </citation>
    <scope>NUCLEOTIDE SEQUENCE</scope>
    <source>
        <strain evidence="8">DSM 45977</strain>
    </source>
</reference>
<evidence type="ECO:0000256" key="2">
    <source>
        <dbReference type="ARBA" id="ARBA00022475"/>
    </source>
</evidence>
<dbReference type="PANTHER" id="PTHR40077:SF1">
    <property type="entry name" value="MEMBRANE PROTEIN"/>
    <property type="match status" value="1"/>
</dbReference>
<evidence type="ECO:0000313" key="9">
    <source>
        <dbReference type="Proteomes" id="UP001180845"/>
    </source>
</evidence>
<evidence type="ECO:0000256" key="6">
    <source>
        <dbReference type="SAM" id="Phobius"/>
    </source>
</evidence>
<evidence type="ECO:0000259" key="7">
    <source>
        <dbReference type="Pfam" id="PF12823"/>
    </source>
</evidence>
<feature type="transmembrane region" description="Helical" evidence="6">
    <location>
        <begin position="68"/>
        <end position="87"/>
    </location>
</feature>
<dbReference type="AlphaFoldDB" id="A0AAE3ZC31"/>
<keyword evidence="3 6" id="KW-0812">Transmembrane</keyword>
<evidence type="ECO:0000256" key="3">
    <source>
        <dbReference type="ARBA" id="ARBA00022692"/>
    </source>
</evidence>
<keyword evidence="5 6" id="KW-0472">Membrane</keyword>
<comment type="subcellular location">
    <subcellularLocation>
        <location evidence="1">Cell membrane</location>
        <topology evidence="1">Multi-pass membrane protein</topology>
    </subcellularLocation>
</comment>
<sequence length="119" mass="13326">MLRTYVGWFRLIAIAEAFSWAGLLIGMVFKYGLGQPLGVTIFGWIHGMVFTAYVVASLLVYGPLRWKFRVLVLALIASVPPFGTVVFERWATRRELLETPIPLGPTSWSRLTGALRALN</sequence>
<dbReference type="NCBIfam" id="TIGR03954">
    <property type="entry name" value="integ_memb_HG"/>
    <property type="match status" value="1"/>
</dbReference>
<dbReference type="PANTHER" id="PTHR40077">
    <property type="entry name" value="MEMBRANE PROTEIN-RELATED"/>
    <property type="match status" value="1"/>
</dbReference>
<dbReference type="Pfam" id="PF12823">
    <property type="entry name" value="DUF3817"/>
    <property type="match status" value="1"/>
</dbReference>
<dbReference type="Proteomes" id="UP001180845">
    <property type="component" value="Unassembled WGS sequence"/>
</dbReference>
<keyword evidence="9" id="KW-1185">Reference proteome</keyword>
<dbReference type="RefSeq" id="WP_310270970.1">
    <property type="nucleotide sequence ID" value="NZ_JAVDXW010000001.1"/>
</dbReference>
<gene>
    <name evidence="8" type="ORF">JOF55_001281</name>
</gene>
<evidence type="ECO:0000256" key="4">
    <source>
        <dbReference type="ARBA" id="ARBA00022989"/>
    </source>
</evidence>
<dbReference type="EMBL" id="JAVDXW010000001">
    <property type="protein sequence ID" value="MDR7301100.1"/>
    <property type="molecule type" value="Genomic_DNA"/>
</dbReference>
<keyword evidence="4 6" id="KW-1133">Transmembrane helix</keyword>
<feature type="transmembrane region" description="Helical" evidence="6">
    <location>
        <begin position="7"/>
        <end position="29"/>
    </location>
</feature>
<dbReference type="InterPro" id="IPR023845">
    <property type="entry name" value="DUF3817_TM"/>
</dbReference>
<name>A0AAE3ZC31_9ACTN</name>
<proteinExistence type="predicted"/>
<evidence type="ECO:0000256" key="5">
    <source>
        <dbReference type="ARBA" id="ARBA00023136"/>
    </source>
</evidence>
<feature type="transmembrane region" description="Helical" evidence="6">
    <location>
        <begin position="41"/>
        <end position="61"/>
    </location>
</feature>
<evidence type="ECO:0000313" key="8">
    <source>
        <dbReference type="EMBL" id="MDR7301100.1"/>
    </source>
</evidence>
<keyword evidence="2" id="KW-1003">Cell membrane</keyword>